<organism evidence="2 3">
    <name type="scientific">Sphingobium agri</name>
    <dbReference type="NCBI Taxonomy" id="2933566"/>
    <lineage>
        <taxon>Bacteria</taxon>
        <taxon>Pseudomonadati</taxon>
        <taxon>Pseudomonadota</taxon>
        <taxon>Alphaproteobacteria</taxon>
        <taxon>Sphingomonadales</taxon>
        <taxon>Sphingomonadaceae</taxon>
        <taxon>Sphingobium</taxon>
    </lineage>
</organism>
<reference evidence="2 3" key="1">
    <citation type="submission" date="2022-04" db="EMBL/GenBank/DDBJ databases">
        <authorList>
            <person name="Huq M.A."/>
        </authorList>
    </citation>
    <scope>NUCLEOTIDE SEQUENCE [LARGE SCALE GENOMIC DNA]</scope>
    <source>
        <strain evidence="2 3">MAH-33</strain>
    </source>
</reference>
<name>A0ABT0DWA0_9SPHN</name>
<evidence type="ECO:0008006" key="4">
    <source>
        <dbReference type="Google" id="ProtNLM"/>
    </source>
</evidence>
<gene>
    <name evidence="2" type="ORF">MU848_07365</name>
</gene>
<comment type="caution">
    <text evidence="2">The sequence shown here is derived from an EMBL/GenBank/DDBJ whole genome shotgun (WGS) entry which is preliminary data.</text>
</comment>
<dbReference type="EMBL" id="JALKHS010000006">
    <property type="protein sequence ID" value="MCK0531399.1"/>
    <property type="molecule type" value="Genomic_DNA"/>
</dbReference>
<evidence type="ECO:0000313" key="2">
    <source>
        <dbReference type="EMBL" id="MCK0531399.1"/>
    </source>
</evidence>
<proteinExistence type="predicted"/>
<keyword evidence="1" id="KW-1133">Transmembrane helix</keyword>
<dbReference type="Proteomes" id="UP001203512">
    <property type="component" value="Unassembled WGS sequence"/>
</dbReference>
<dbReference type="RefSeq" id="WP_247231024.1">
    <property type="nucleotide sequence ID" value="NZ_JALKHS010000006.1"/>
</dbReference>
<sequence>MTEEPSLVAAPPDAEYEQQQDSVRAAFTKLYADGRAYADAEIERQKLRAGIAGAGIRDATIFAVAGFVLSFAGLIAFLVGMVLMLSPRLGPGWAAVVVLGSTLLLTLLLLLLAKARISRMRRAIKP</sequence>
<protein>
    <recommendedName>
        <fullName evidence="4">Phage holin family protein</fullName>
    </recommendedName>
</protein>
<keyword evidence="1" id="KW-0472">Membrane</keyword>
<accession>A0ABT0DWA0</accession>
<evidence type="ECO:0000313" key="3">
    <source>
        <dbReference type="Proteomes" id="UP001203512"/>
    </source>
</evidence>
<feature type="transmembrane region" description="Helical" evidence="1">
    <location>
        <begin position="92"/>
        <end position="113"/>
    </location>
</feature>
<feature type="transmembrane region" description="Helical" evidence="1">
    <location>
        <begin position="61"/>
        <end position="86"/>
    </location>
</feature>
<evidence type="ECO:0000256" key="1">
    <source>
        <dbReference type="SAM" id="Phobius"/>
    </source>
</evidence>
<keyword evidence="1" id="KW-0812">Transmembrane</keyword>
<keyword evidence="3" id="KW-1185">Reference proteome</keyword>